<dbReference type="GO" id="GO:0005737">
    <property type="term" value="C:cytoplasm"/>
    <property type="evidence" value="ECO:0007669"/>
    <property type="project" value="UniProtKB-SubCell"/>
</dbReference>
<dbReference type="GO" id="GO:0003723">
    <property type="term" value="F:RNA binding"/>
    <property type="evidence" value="ECO:0007669"/>
    <property type="project" value="UniProtKB-UniRule"/>
</dbReference>
<protein>
    <recommendedName>
        <fullName evidence="19">Nuclear receptor-binding protein 2</fullName>
    </recommendedName>
</protein>
<keyword evidence="17" id="KW-0687">Ribonucleoprotein</keyword>
<evidence type="ECO:0000256" key="20">
    <source>
        <dbReference type="PROSITE-ProRule" id="PRU00176"/>
    </source>
</evidence>
<keyword evidence="11" id="KW-0524">Neurogenesis</keyword>
<accession>A0A556TVC0</accession>
<dbReference type="InterPro" id="IPR011009">
    <property type="entry name" value="Kinase-like_dom_sf"/>
</dbReference>
<name>A0A556TVC0_BAGYA</name>
<evidence type="ECO:0000256" key="19">
    <source>
        <dbReference type="ARBA" id="ARBA00067126"/>
    </source>
</evidence>
<dbReference type="GO" id="GO:0007399">
    <property type="term" value="P:nervous system development"/>
    <property type="evidence" value="ECO:0007669"/>
    <property type="project" value="UniProtKB-KW"/>
</dbReference>
<dbReference type="CDD" id="cd12648">
    <property type="entry name" value="RRM3_UHM_PUF60"/>
    <property type="match status" value="1"/>
</dbReference>
<keyword evidence="16" id="KW-0539">Nucleus</keyword>
<dbReference type="InterPro" id="IPR000719">
    <property type="entry name" value="Prot_kinase_dom"/>
</dbReference>
<dbReference type="Pfam" id="PF00076">
    <property type="entry name" value="RRM_1"/>
    <property type="match status" value="2"/>
</dbReference>
<feature type="region of interest" description="Disordered" evidence="21">
    <location>
        <begin position="1"/>
        <end position="39"/>
    </location>
</feature>
<evidence type="ECO:0000256" key="13">
    <source>
        <dbReference type="ARBA" id="ARBA00023125"/>
    </source>
</evidence>
<evidence type="ECO:0000256" key="5">
    <source>
        <dbReference type="ARBA" id="ARBA00022491"/>
    </source>
</evidence>
<dbReference type="GO" id="GO:0071013">
    <property type="term" value="C:catalytic step 2 spliceosome"/>
    <property type="evidence" value="ECO:0007669"/>
    <property type="project" value="TreeGrafter"/>
</dbReference>
<keyword evidence="14" id="KW-0804">Transcription</keyword>
<dbReference type="Pfam" id="PF07714">
    <property type="entry name" value="PK_Tyr_Ser-Thr"/>
    <property type="match status" value="1"/>
</dbReference>
<keyword evidence="9" id="KW-0677">Repeat</keyword>
<dbReference type="SUPFAM" id="SSF54928">
    <property type="entry name" value="RNA-binding domain, RBD"/>
    <property type="match status" value="2"/>
</dbReference>
<dbReference type="CDD" id="cd12371">
    <property type="entry name" value="RRM2_PUF60"/>
    <property type="match status" value="1"/>
</dbReference>
<keyword evidence="4" id="KW-0963">Cytoplasm</keyword>
<keyword evidence="10 20" id="KW-0694">RNA-binding</keyword>
<dbReference type="FunFam" id="3.30.70.330:FF:000152">
    <property type="entry name" value="poly(U)-binding-splicing factor PUF60 isoform X1"/>
    <property type="match status" value="1"/>
</dbReference>
<evidence type="ECO:0000256" key="14">
    <source>
        <dbReference type="ARBA" id="ARBA00023163"/>
    </source>
</evidence>
<feature type="domain" description="RRM" evidence="23">
    <location>
        <begin position="596"/>
        <end position="668"/>
    </location>
</feature>
<dbReference type="AlphaFoldDB" id="A0A556TVC0"/>
<dbReference type="GO" id="GO:0071011">
    <property type="term" value="C:precatalytic spliceosome"/>
    <property type="evidence" value="ECO:0007669"/>
    <property type="project" value="TreeGrafter"/>
</dbReference>
<keyword evidence="5" id="KW-0678">Repressor</keyword>
<evidence type="ECO:0000259" key="23">
    <source>
        <dbReference type="PROSITE" id="PS50102"/>
    </source>
</evidence>
<dbReference type="InterPro" id="IPR012677">
    <property type="entry name" value="Nucleotide-bd_a/b_plait_sf"/>
</dbReference>
<dbReference type="EMBL" id="VCAZ01000021">
    <property type="protein sequence ID" value="TSK82144.1"/>
    <property type="molecule type" value="Genomic_DNA"/>
</dbReference>
<dbReference type="FunFam" id="1.10.510.10:FF:000266">
    <property type="entry name" value="nuclear receptor-binding protein 2"/>
    <property type="match status" value="1"/>
</dbReference>
<dbReference type="InterPro" id="IPR034209">
    <property type="entry name" value="PUF60_RRM1"/>
</dbReference>
<keyword evidence="7" id="KW-0507">mRNA processing</keyword>
<dbReference type="InterPro" id="IPR051974">
    <property type="entry name" value="PUF60_regulator"/>
</dbReference>
<sequence length="1014" mass="112746">MTMSVPERISESEGKEEESEDESEILEESPCGRWQKRKEQLSQGNVPGIESAYLAMDTEEGVEVVWNEVQFSDKKVFKAHEDRIREMFENLMQVEHPNIVKFHKYWLDMKENRARVIFITEYMSSGSLKQFLKKTKKNHKTMNVKAWKRWCTQILSALSYLHSCDPPIIHGNLTCDTIFIQHNGLIKIGSVWHRLFVNVFPEAIHGNVHQHRDEVRNQHYFAPEYGLAEDDYSIDIYSFGICALEMAVLEIQANGDTAVSKEAIAHAGQSLEDPLMREFTQSCVRTEAKMRPTAHDLLFHRVLFEVHSLKLLAAHCFISNQYLLPENCVEEKTKAIDPNGIMAEINHSDRPGIQMKYSHVSPLELDKFLEDVKNGIYPLMNFASQRPHPIPRALSLSQEHMETVKTPTPEPQETETRKQVNDWNYFTQVIQMHCNLEANEEGTRTHLSLFLKMDDKLHRQLSCDVLPTDHPRDLAGELVHHAFISEGGKALMMENGQSTASKLGLPPLTPEQQEALQKAKKYAMEQSIKSVLAKQSLTPQQPINNLQVPVTNLDGFCASMPNSIQMASLTMAGFPDSLSPLQSVAAQRQRALAIMCRVYVGSIYYELGEDTIRQAFAPFGPIKSIDMSWDSGFAFVEYEVPEAAQLALEQMNSVMLGGRNIKVGRPSNIGQAQPIIDQLAEEARAYNRIYVASVHPDLSDDDIKSVFEAFGRIKSCMLAREPTTGKHKGYGFIEYDKAQSAQDAVSSMNLFDLGGQYLRVGKAVTPPIPMLTPTAPGGLPPAAAVAAAAATAKITAQEAVAGASILGAMTAGSVNLPQIPQAVMAAQAPGVITGVTPARPVIPQVGLVNPVLASPPVISAAVAAAQEAKEKKEKEEEELALDGTGQEMLSEQEHMSISGSSARHMVMQKLLRKQESTVMVLRNMVGPEDIDDDLEGEVTEECGKFGAVNRVIIYQEKQGEEEDAEVIVKIFVEFSAASEMNKAIQALNNRWFGGRKVIAEVYDQERFDNSDLSA</sequence>
<keyword evidence="6" id="KW-0597">Phosphoprotein</keyword>
<dbReference type="InterPro" id="IPR001245">
    <property type="entry name" value="Ser-Thr/Tyr_kinase_cat_dom"/>
</dbReference>
<comment type="function">
    <text evidence="18">May regulate apoptosis of neural progenitor cells during their differentiation.</text>
</comment>
<evidence type="ECO:0000256" key="2">
    <source>
        <dbReference type="ARBA" id="ARBA00004496"/>
    </source>
</evidence>
<comment type="similarity">
    <text evidence="3">Belongs to the RRM half pint family.</text>
</comment>
<dbReference type="Gene3D" id="1.10.510.10">
    <property type="entry name" value="Transferase(Phosphotransferase) domain 1"/>
    <property type="match status" value="1"/>
</dbReference>
<feature type="domain" description="Protein kinase" evidence="22">
    <location>
        <begin position="35"/>
        <end position="303"/>
    </location>
</feature>
<dbReference type="SMART" id="SM00361">
    <property type="entry name" value="RRM_1"/>
    <property type="match status" value="3"/>
</dbReference>
<dbReference type="Gene3D" id="3.30.70.330">
    <property type="match status" value="3"/>
</dbReference>
<dbReference type="InterPro" id="IPR006532">
    <property type="entry name" value="PUF60-like"/>
</dbReference>
<evidence type="ECO:0000256" key="3">
    <source>
        <dbReference type="ARBA" id="ARBA00005987"/>
    </source>
</evidence>
<dbReference type="FunFam" id="3.30.70.330:FF:000136">
    <property type="entry name" value="poly(U)-binding-splicing factor PUF60 isoform X1"/>
    <property type="match status" value="1"/>
</dbReference>
<dbReference type="GO" id="GO:0003677">
    <property type="term" value="F:DNA binding"/>
    <property type="evidence" value="ECO:0007669"/>
    <property type="project" value="UniProtKB-KW"/>
</dbReference>
<dbReference type="GO" id="GO:0004672">
    <property type="term" value="F:protein kinase activity"/>
    <property type="evidence" value="ECO:0007669"/>
    <property type="project" value="InterPro"/>
</dbReference>
<keyword evidence="8" id="KW-0053">Apoptosis</keyword>
<feature type="domain" description="RRM" evidence="23">
    <location>
        <begin position="687"/>
        <end position="765"/>
    </location>
</feature>
<dbReference type="SMART" id="SM00360">
    <property type="entry name" value="RRM"/>
    <property type="match status" value="3"/>
</dbReference>
<evidence type="ECO:0000256" key="1">
    <source>
        <dbReference type="ARBA" id="ARBA00004123"/>
    </source>
</evidence>
<dbReference type="CDD" id="cd12370">
    <property type="entry name" value="RRM1_PUF60"/>
    <property type="match status" value="1"/>
</dbReference>
<dbReference type="GO" id="GO:0000381">
    <property type="term" value="P:regulation of alternative mRNA splicing, via spliceosome"/>
    <property type="evidence" value="ECO:0007669"/>
    <property type="project" value="InterPro"/>
</dbReference>
<dbReference type="InterPro" id="IPR034212">
    <property type="entry name" value="PUF60_RRM3"/>
</dbReference>
<feature type="compositionally biased region" description="Acidic residues" evidence="21">
    <location>
        <begin position="14"/>
        <end position="27"/>
    </location>
</feature>
<dbReference type="FunFam" id="3.30.200.20:FF:000098">
    <property type="entry name" value="Nuclear receptor-binding protein 1"/>
    <property type="match status" value="1"/>
</dbReference>
<organism evidence="24 25">
    <name type="scientific">Bagarius yarrelli</name>
    <name type="common">Goonch</name>
    <name type="synonym">Bagrus yarrelli</name>
    <dbReference type="NCBI Taxonomy" id="175774"/>
    <lineage>
        <taxon>Eukaryota</taxon>
        <taxon>Metazoa</taxon>
        <taxon>Chordata</taxon>
        <taxon>Craniata</taxon>
        <taxon>Vertebrata</taxon>
        <taxon>Euteleostomi</taxon>
        <taxon>Actinopterygii</taxon>
        <taxon>Neopterygii</taxon>
        <taxon>Teleostei</taxon>
        <taxon>Ostariophysi</taxon>
        <taxon>Siluriformes</taxon>
        <taxon>Sisoridae</taxon>
        <taxon>Sisorinae</taxon>
        <taxon>Bagarius</taxon>
    </lineage>
</organism>
<evidence type="ECO:0000256" key="11">
    <source>
        <dbReference type="ARBA" id="ARBA00022902"/>
    </source>
</evidence>
<feature type="region of interest" description="Disordered" evidence="21">
    <location>
        <begin position="868"/>
        <end position="892"/>
    </location>
</feature>
<comment type="subcellular location">
    <subcellularLocation>
        <location evidence="2">Cytoplasm</location>
    </subcellularLocation>
    <subcellularLocation>
        <location evidence="1">Nucleus</location>
    </subcellularLocation>
</comment>
<dbReference type="InterPro" id="IPR000504">
    <property type="entry name" value="RRM_dom"/>
</dbReference>
<comment type="caution">
    <text evidence="24">The sequence shown here is derived from an EMBL/GenBank/DDBJ whole genome shotgun (WGS) entry which is preliminary data.</text>
</comment>
<keyword evidence="25" id="KW-1185">Reference proteome</keyword>
<evidence type="ECO:0000256" key="17">
    <source>
        <dbReference type="ARBA" id="ARBA00023274"/>
    </source>
</evidence>
<evidence type="ECO:0000256" key="7">
    <source>
        <dbReference type="ARBA" id="ARBA00022664"/>
    </source>
</evidence>
<evidence type="ECO:0000256" key="16">
    <source>
        <dbReference type="ARBA" id="ARBA00023242"/>
    </source>
</evidence>
<dbReference type="PROSITE" id="PS50102">
    <property type="entry name" value="RRM"/>
    <property type="match status" value="3"/>
</dbReference>
<evidence type="ECO:0000256" key="15">
    <source>
        <dbReference type="ARBA" id="ARBA00023187"/>
    </source>
</evidence>
<evidence type="ECO:0000313" key="25">
    <source>
        <dbReference type="Proteomes" id="UP000319801"/>
    </source>
</evidence>
<dbReference type="InterPro" id="IPR003954">
    <property type="entry name" value="RRM_euk-type"/>
</dbReference>
<evidence type="ECO:0000313" key="24">
    <source>
        <dbReference type="EMBL" id="TSK82144.1"/>
    </source>
</evidence>
<evidence type="ECO:0000256" key="6">
    <source>
        <dbReference type="ARBA" id="ARBA00022553"/>
    </source>
</evidence>
<dbReference type="PROSITE" id="PS50011">
    <property type="entry name" value="PROTEIN_KINASE_DOM"/>
    <property type="match status" value="1"/>
</dbReference>
<dbReference type="OrthoDB" id="1034557at2759"/>
<dbReference type="GO" id="GO:0005524">
    <property type="term" value="F:ATP binding"/>
    <property type="evidence" value="ECO:0007669"/>
    <property type="project" value="InterPro"/>
</dbReference>
<evidence type="ECO:0000256" key="12">
    <source>
        <dbReference type="ARBA" id="ARBA00023015"/>
    </source>
</evidence>
<evidence type="ECO:0000256" key="9">
    <source>
        <dbReference type="ARBA" id="ARBA00022737"/>
    </source>
</evidence>
<evidence type="ECO:0000256" key="8">
    <source>
        <dbReference type="ARBA" id="ARBA00022703"/>
    </source>
</evidence>
<dbReference type="PANTHER" id="PTHR47330">
    <property type="entry name" value="POLY(U)-BINDING-SPLICING FACTOR PUF60-B-RELATED"/>
    <property type="match status" value="1"/>
</dbReference>
<dbReference type="InterPro" id="IPR035979">
    <property type="entry name" value="RBD_domain_sf"/>
</dbReference>
<evidence type="ECO:0000256" key="10">
    <source>
        <dbReference type="ARBA" id="ARBA00022884"/>
    </source>
</evidence>
<dbReference type="NCBIfam" id="TIGR01645">
    <property type="entry name" value="half-pint"/>
    <property type="match status" value="1"/>
</dbReference>
<dbReference type="SUPFAM" id="SSF56112">
    <property type="entry name" value="Protein kinase-like (PK-like)"/>
    <property type="match status" value="1"/>
</dbReference>
<dbReference type="Proteomes" id="UP000319801">
    <property type="component" value="Unassembled WGS sequence"/>
</dbReference>
<dbReference type="GO" id="GO:0006915">
    <property type="term" value="P:apoptotic process"/>
    <property type="evidence" value="ECO:0007669"/>
    <property type="project" value="UniProtKB-KW"/>
</dbReference>
<dbReference type="InterPro" id="IPR034211">
    <property type="entry name" value="PUF60_RRM2"/>
</dbReference>
<dbReference type="GO" id="GO:0006376">
    <property type="term" value="P:mRNA splice site recognition"/>
    <property type="evidence" value="ECO:0007669"/>
    <property type="project" value="TreeGrafter"/>
</dbReference>
<evidence type="ECO:0000256" key="18">
    <source>
        <dbReference type="ARBA" id="ARBA00055098"/>
    </source>
</evidence>
<dbReference type="PANTHER" id="PTHR47330:SF1">
    <property type="entry name" value="POLY(U)-BINDING-SPLICING FACTOR PUF60"/>
    <property type="match status" value="1"/>
</dbReference>
<keyword evidence="15" id="KW-0508">mRNA splicing</keyword>
<reference evidence="24 25" key="1">
    <citation type="journal article" date="2019" name="Genome Biol. Evol.">
        <title>Whole-Genome Sequencing of the Giant Devil Catfish, Bagarius yarrelli.</title>
        <authorList>
            <person name="Jiang W."/>
            <person name="Lv Y."/>
            <person name="Cheng L."/>
            <person name="Yang K."/>
            <person name="Chao B."/>
            <person name="Wang X."/>
            <person name="Li Y."/>
            <person name="Pan X."/>
            <person name="You X."/>
            <person name="Zhang Y."/>
            <person name="Yang J."/>
            <person name="Li J."/>
            <person name="Zhang X."/>
            <person name="Liu S."/>
            <person name="Sun C."/>
            <person name="Yang J."/>
            <person name="Shi Q."/>
        </authorList>
    </citation>
    <scope>NUCLEOTIDE SEQUENCE [LARGE SCALE GENOMIC DNA]</scope>
    <source>
        <strain evidence="24">JWS20170419001</strain>
        <tissue evidence="24">Muscle</tissue>
    </source>
</reference>
<dbReference type="GO" id="GO:0000380">
    <property type="term" value="P:alternative mRNA splicing, via spliceosome"/>
    <property type="evidence" value="ECO:0007669"/>
    <property type="project" value="TreeGrafter"/>
</dbReference>
<keyword evidence="13" id="KW-0238">DNA-binding</keyword>
<gene>
    <name evidence="24" type="ORF">Baya_5040</name>
</gene>
<keyword evidence="12" id="KW-0805">Transcription regulation</keyword>
<proteinExistence type="inferred from homology"/>
<evidence type="ECO:0000259" key="22">
    <source>
        <dbReference type="PROSITE" id="PS50011"/>
    </source>
</evidence>
<evidence type="ECO:0000256" key="4">
    <source>
        <dbReference type="ARBA" id="ARBA00022490"/>
    </source>
</evidence>
<evidence type="ECO:0000256" key="21">
    <source>
        <dbReference type="SAM" id="MobiDB-lite"/>
    </source>
</evidence>
<dbReference type="Gene3D" id="3.30.200.20">
    <property type="entry name" value="Phosphorylase Kinase, domain 1"/>
    <property type="match status" value="1"/>
</dbReference>
<feature type="domain" description="RRM" evidence="23">
    <location>
        <begin position="917"/>
        <end position="1004"/>
    </location>
</feature>
<dbReference type="FunFam" id="3.30.70.330:FF:000133">
    <property type="entry name" value="poly(U)-binding-splicing factor PUF60 isoform X1"/>
    <property type="match status" value="1"/>
</dbReference>